<organism evidence="1 2">
    <name type="scientific">Synaphobranchus kaupii</name>
    <name type="common">Kaup's arrowtooth eel</name>
    <dbReference type="NCBI Taxonomy" id="118154"/>
    <lineage>
        <taxon>Eukaryota</taxon>
        <taxon>Metazoa</taxon>
        <taxon>Chordata</taxon>
        <taxon>Craniata</taxon>
        <taxon>Vertebrata</taxon>
        <taxon>Euteleostomi</taxon>
        <taxon>Actinopterygii</taxon>
        <taxon>Neopterygii</taxon>
        <taxon>Teleostei</taxon>
        <taxon>Anguilliformes</taxon>
        <taxon>Synaphobranchidae</taxon>
        <taxon>Synaphobranchus</taxon>
    </lineage>
</organism>
<proteinExistence type="predicted"/>
<dbReference type="EMBL" id="JAINUF010000021">
    <property type="protein sequence ID" value="KAJ8334183.1"/>
    <property type="molecule type" value="Genomic_DNA"/>
</dbReference>
<dbReference type="Proteomes" id="UP001152622">
    <property type="component" value="Chromosome 21"/>
</dbReference>
<evidence type="ECO:0000313" key="1">
    <source>
        <dbReference type="EMBL" id="KAJ8334183.1"/>
    </source>
</evidence>
<name>A0A9Q1IA48_SYNKA</name>
<comment type="caution">
    <text evidence="1">The sequence shown here is derived from an EMBL/GenBank/DDBJ whole genome shotgun (WGS) entry which is preliminary data.</text>
</comment>
<reference evidence="1" key="1">
    <citation type="journal article" date="2023" name="Science">
        <title>Genome structures resolve the early diversification of teleost fishes.</title>
        <authorList>
            <person name="Parey E."/>
            <person name="Louis A."/>
            <person name="Montfort J."/>
            <person name="Bouchez O."/>
            <person name="Roques C."/>
            <person name="Iampietro C."/>
            <person name="Lluch J."/>
            <person name="Castinel A."/>
            <person name="Donnadieu C."/>
            <person name="Desvignes T."/>
            <person name="Floi Bucao C."/>
            <person name="Jouanno E."/>
            <person name="Wen M."/>
            <person name="Mejri S."/>
            <person name="Dirks R."/>
            <person name="Jansen H."/>
            <person name="Henkel C."/>
            <person name="Chen W.J."/>
            <person name="Zahm M."/>
            <person name="Cabau C."/>
            <person name="Klopp C."/>
            <person name="Thompson A.W."/>
            <person name="Robinson-Rechavi M."/>
            <person name="Braasch I."/>
            <person name="Lecointre G."/>
            <person name="Bobe J."/>
            <person name="Postlethwait J.H."/>
            <person name="Berthelot C."/>
            <person name="Roest Crollius H."/>
            <person name="Guiguen Y."/>
        </authorList>
    </citation>
    <scope>NUCLEOTIDE SEQUENCE</scope>
    <source>
        <strain evidence="1">WJC10195</strain>
    </source>
</reference>
<keyword evidence="2" id="KW-1185">Reference proteome</keyword>
<accession>A0A9Q1IA48</accession>
<dbReference type="OrthoDB" id="10618823at2759"/>
<sequence length="162" mass="17505">MSSRQPIKLLGGRANLPAHFLSSLETGAPSLRVHRVCSEVIPCVGALYQLRGFRFCIVPSITEKSEASIFIESPAEGPSEGAPLSPLRRKGVFGGLDVGKWSKGKRSGILRNTKLAAPALKKVLRQRRRSSPAFPGSGADVSILHSVSLQRRGPEQPRKCHC</sequence>
<dbReference type="AlphaFoldDB" id="A0A9Q1IA48"/>
<protein>
    <submittedName>
        <fullName evidence="1">Uncharacterized protein</fullName>
    </submittedName>
</protein>
<evidence type="ECO:0000313" key="2">
    <source>
        <dbReference type="Proteomes" id="UP001152622"/>
    </source>
</evidence>
<gene>
    <name evidence="1" type="ORF">SKAU_G00398220</name>
</gene>